<dbReference type="InterPro" id="IPR006311">
    <property type="entry name" value="TAT_signal"/>
</dbReference>
<dbReference type="AlphaFoldDB" id="Q2RPQ2"/>
<dbReference type="EnsemblBacteria" id="ABC23893">
    <property type="protein sequence ID" value="ABC23893"/>
    <property type="gene ID" value="Rru_A3098"/>
</dbReference>
<dbReference type="HOGENOM" id="CLU_1239356_0_0_5"/>
<name>Q2RPQ2_RHORT</name>
<accession>Q2RPQ2</accession>
<evidence type="ECO:0000313" key="3">
    <source>
        <dbReference type="Proteomes" id="UP000001929"/>
    </source>
</evidence>
<dbReference type="RefSeq" id="WP_011390846.1">
    <property type="nucleotide sequence ID" value="NC_007643.1"/>
</dbReference>
<dbReference type="STRING" id="269796.Rru_A3098"/>
<organism evidence="2 3">
    <name type="scientific">Rhodospirillum rubrum (strain ATCC 11170 / ATH 1.1.1 / DSM 467 / LMG 4362 / NCIMB 8255 / S1)</name>
    <dbReference type="NCBI Taxonomy" id="269796"/>
    <lineage>
        <taxon>Bacteria</taxon>
        <taxon>Pseudomonadati</taxon>
        <taxon>Pseudomonadota</taxon>
        <taxon>Alphaproteobacteria</taxon>
        <taxon>Rhodospirillales</taxon>
        <taxon>Rhodospirillaceae</taxon>
        <taxon>Rhodospirillum</taxon>
    </lineage>
</organism>
<reference evidence="2 3" key="1">
    <citation type="journal article" date="2011" name="Stand. Genomic Sci.">
        <title>Complete genome sequence of Rhodospirillum rubrum type strain (S1).</title>
        <authorList>
            <person name="Munk A.C."/>
            <person name="Copeland A."/>
            <person name="Lucas S."/>
            <person name="Lapidus A."/>
            <person name="Del Rio T.G."/>
            <person name="Barry K."/>
            <person name="Detter J.C."/>
            <person name="Hammon N."/>
            <person name="Israni S."/>
            <person name="Pitluck S."/>
            <person name="Brettin T."/>
            <person name="Bruce D."/>
            <person name="Han C."/>
            <person name="Tapia R."/>
            <person name="Gilna P."/>
            <person name="Schmutz J."/>
            <person name="Larimer F."/>
            <person name="Land M."/>
            <person name="Kyrpides N.C."/>
            <person name="Mavromatis K."/>
            <person name="Richardson P."/>
            <person name="Rohde M."/>
            <person name="Goker M."/>
            <person name="Klenk H.P."/>
            <person name="Zhang Y."/>
            <person name="Roberts G.P."/>
            <person name="Reslewic S."/>
            <person name="Schwartz D.C."/>
        </authorList>
    </citation>
    <scope>NUCLEOTIDE SEQUENCE [LARGE SCALE GENOMIC DNA]</scope>
    <source>
        <strain evidence="3">ATCC 11170 / ATH 1.1.1 / DSM 467 / LMG 4362 / NCIMB 8255 / S1</strain>
    </source>
</reference>
<dbReference type="Proteomes" id="UP000001929">
    <property type="component" value="Chromosome"/>
</dbReference>
<evidence type="ECO:0000256" key="1">
    <source>
        <dbReference type="SAM" id="MobiDB-lite"/>
    </source>
</evidence>
<dbReference type="PATRIC" id="fig|269796.9.peg.3211"/>
<evidence type="ECO:0000313" key="2">
    <source>
        <dbReference type="EMBL" id="ABC23893.1"/>
    </source>
</evidence>
<sequence>MTDITPPSFEATGLPPTASDPPGGLDAATPTTVPPGAGALSRRRFVGVALAVPPLVATLSNRPAMAQSPGGPACTPSAYGSITAPGGTSLDHSDQCVGGASPRQLGQSIRREGRSVYDGYVFASLLGTTWGDGKKDWDRTVTFTDVLTGKVGDRYDFGKALCAAYLNIERGTITLPLGELRTMAGAFSHRSSPHRRGYFLRSTGQSWSLAEVKEFLDNTYRRG</sequence>
<dbReference type="EMBL" id="CP000230">
    <property type="protein sequence ID" value="ABC23893.1"/>
    <property type="molecule type" value="Genomic_DNA"/>
</dbReference>
<protein>
    <submittedName>
        <fullName evidence="2">Uncharacterized protein</fullName>
    </submittedName>
</protein>
<proteinExistence type="predicted"/>
<feature type="region of interest" description="Disordered" evidence="1">
    <location>
        <begin position="1"/>
        <end position="36"/>
    </location>
</feature>
<gene>
    <name evidence="2" type="ordered locus">Rru_A3098</name>
</gene>
<keyword evidence="3" id="KW-1185">Reference proteome</keyword>
<dbReference type="PROSITE" id="PS51318">
    <property type="entry name" value="TAT"/>
    <property type="match status" value="1"/>
</dbReference>
<dbReference type="KEGG" id="rru:Rru_A3098"/>